<proteinExistence type="predicted"/>
<evidence type="ECO:0000256" key="1">
    <source>
        <dbReference type="SAM" id="Phobius"/>
    </source>
</evidence>
<dbReference type="Gramene" id="CDP01730">
    <property type="protein sequence ID" value="CDP01730"/>
    <property type="gene ID" value="GSCOC_T00036874001"/>
</dbReference>
<sequence>MKKLRAGLQDKLFPYLCACYLKWSLMAGLIGVNVHVSEAFLQSPLQSRYKSSK</sequence>
<keyword evidence="1" id="KW-0472">Membrane</keyword>
<feature type="transmembrane region" description="Helical" evidence="1">
    <location>
        <begin position="12"/>
        <end position="36"/>
    </location>
</feature>
<dbReference type="Proteomes" id="UP000295252">
    <property type="component" value="Chromosome IX"/>
</dbReference>
<gene>
    <name evidence="2" type="ORF">GSCOC_T00036874001</name>
</gene>
<evidence type="ECO:0000313" key="2">
    <source>
        <dbReference type="EMBL" id="CDP01730.1"/>
    </source>
</evidence>
<evidence type="ECO:0000313" key="3">
    <source>
        <dbReference type="Proteomes" id="UP000295252"/>
    </source>
</evidence>
<dbReference type="EMBL" id="HG739091">
    <property type="protein sequence ID" value="CDP01730.1"/>
    <property type="molecule type" value="Genomic_DNA"/>
</dbReference>
<keyword evidence="1" id="KW-0812">Transmembrane</keyword>
<dbReference type="InParanoid" id="A0A068TZN7"/>
<accession>A0A068TZN7</accession>
<keyword evidence="3" id="KW-1185">Reference proteome</keyword>
<organism evidence="2 3">
    <name type="scientific">Coffea canephora</name>
    <name type="common">Robusta coffee</name>
    <dbReference type="NCBI Taxonomy" id="49390"/>
    <lineage>
        <taxon>Eukaryota</taxon>
        <taxon>Viridiplantae</taxon>
        <taxon>Streptophyta</taxon>
        <taxon>Embryophyta</taxon>
        <taxon>Tracheophyta</taxon>
        <taxon>Spermatophyta</taxon>
        <taxon>Magnoliopsida</taxon>
        <taxon>eudicotyledons</taxon>
        <taxon>Gunneridae</taxon>
        <taxon>Pentapetalae</taxon>
        <taxon>asterids</taxon>
        <taxon>lamiids</taxon>
        <taxon>Gentianales</taxon>
        <taxon>Rubiaceae</taxon>
        <taxon>Ixoroideae</taxon>
        <taxon>Gardenieae complex</taxon>
        <taxon>Bertiereae - Coffeeae clade</taxon>
        <taxon>Coffeeae</taxon>
        <taxon>Coffea</taxon>
    </lineage>
</organism>
<reference evidence="3" key="1">
    <citation type="journal article" date="2014" name="Science">
        <title>The coffee genome provides insight into the convergent evolution of caffeine biosynthesis.</title>
        <authorList>
            <person name="Denoeud F."/>
            <person name="Carretero-Paulet L."/>
            <person name="Dereeper A."/>
            <person name="Droc G."/>
            <person name="Guyot R."/>
            <person name="Pietrella M."/>
            <person name="Zheng C."/>
            <person name="Alberti A."/>
            <person name="Anthony F."/>
            <person name="Aprea G."/>
            <person name="Aury J.M."/>
            <person name="Bento P."/>
            <person name="Bernard M."/>
            <person name="Bocs S."/>
            <person name="Campa C."/>
            <person name="Cenci A."/>
            <person name="Combes M.C."/>
            <person name="Crouzillat D."/>
            <person name="Da Silva C."/>
            <person name="Daddiego L."/>
            <person name="De Bellis F."/>
            <person name="Dussert S."/>
            <person name="Garsmeur O."/>
            <person name="Gayraud T."/>
            <person name="Guignon V."/>
            <person name="Jahn K."/>
            <person name="Jamilloux V."/>
            <person name="Joet T."/>
            <person name="Labadie K."/>
            <person name="Lan T."/>
            <person name="Leclercq J."/>
            <person name="Lepelley M."/>
            <person name="Leroy T."/>
            <person name="Li L.T."/>
            <person name="Librado P."/>
            <person name="Lopez L."/>
            <person name="Munoz A."/>
            <person name="Noel B."/>
            <person name="Pallavicini A."/>
            <person name="Perrotta G."/>
            <person name="Poncet V."/>
            <person name="Pot D."/>
            <person name="Priyono X."/>
            <person name="Rigoreau M."/>
            <person name="Rouard M."/>
            <person name="Rozas J."/>
            <person name="Tranchant-Dubreuil C."/>
            <person name="VanBuren R."/>
            <person name="Zhang Q."/>
            <person name="Andrade A.C."/>
            <person name="Argout X."/>
            <person name="Bertrand B."/>
            <person name="de Kochko A."/>
            <person name="Graziosi G."/>
            <person name="Henry R.J."/>
            <person name="Jayarama X."/>
            <person name="Ming R."/>
            <person name="Nagai C."/>
            <person name="Rounsley S."/>
            <person name="Sankoff D."/>
            <person name="Giuliano G."/>
            <person name="Albert V.A."/>
            <person name="Wincker P."/>
            <person name="Lashermes P."/>
        </authorList>
    </citation>
    <scope>NUCLEOTIDE SEQUENCE [LARGE SCALE GENOMIC DNA]</scope>
    <source>
        <strain evidence="3">cv. DH200-94</strain>
    </source>
</reference>
<dbReference type="AlphaFoldDB" id="A0A068TZN7"/>
<keyword evidence="1" id="KW-1133">Transmembrane helix</keyword>
<protein>
    <submittedName>
        <fullName evidence="2">Uncharacterized protein</fullName>
    </submittedName>
</protein>
<name>A0A068TZN7_COFCA</name>